<protein>
    <submittedName>
        <fullName evidence="2">Uncharacterized protein</fullName>
    </submittedName>
</protein>
<keyword evidence="1" id="KW-0812">Transmembrane</keyword>
<gene>
    <name evidence="2" type="ORF">NC661_04755</name>
</gene>
<reference evidence="2" key="1">
    <citation type="submission" date="2022-06" db="EMBL/GenBank/DDBJ databases">
        <title>Aquibacillus sp. a new bacterium isolated from soil saline samples.</title>
        <authorList>
            <person name="Galisteo C."/>
            <person name="De La Haba R."/>
            <person name="Sanchez-Porro C."/>
            <person name="Ventosa A."/>
        </authorList>
    </citation>
    <scope>NUCLEOTIDE SEQUENCE</scope>
    <source>
        <strain evidence="2">JCM 12387</strain>
    </source>
</reference>
<evidence type="ECO:0000313" key="2">
    <source>
        <dbReference type="EMBL" id="MDC3419675.1"/>
    </source>
</evidence>
<proteinExistence type="predicted"/>
<dbReference type="AlphaFoldDB" id="A0A9X3WH69"/>
<comment type="caution">
    <text evidence="2">The sequence shown here is derived from an EMBL/GenBank/DDBJ whole genome shotgun (WGS) entry which is preliminary data.</text>
</comment>
<evidence type="ECO:0000256" key="1">
    <source>
        <dbReference type="SAM" id="Phobius"/>
    </source>
</evidence>
<name>A0A9X3WH69_9BACI</name>
<dbReference type="RefSeq" id="WP_259866629.1">
    <property type="nucleotide sequence ID" value="NZ_JAMQJZ010000002.1"/>
</dbReference>
<feature type="transmembrane region" description="Helical" evidence="1">
    <location>
        <begin position="7"/>
        <end position="24"/>
    </location>
</feature>
<keyword evidence="1" id="KW-0472">Membrane</keyword>
<feature type="transmembrane region" description="Helical" evidence="1">
    <location>
        <begin position="30"/>
        <end position="49"/>
    </location>
</feature>
<keyword evidence="3" id="KW-1185">Reference proteome</keyword>
<accession>A0A9X3WH69</accession>
<organism evidence="2 3">
    <name type="scientific">Aquibacillus koreensis</name>
    <dbReference type="NCBI Taxonomy" id="279446"/>
    <lineage>
        <taxon>Bacteria</taxon>
        <taxon>Bacillati</taxon>
        <taxon>Bacillota</taxon>
        <taxon>Bacilli</taxon>
        <taxon>Bacillales</taxon>
        <taxon>Bacillaceae</taxon>
        <taxon>Aquibacillus</taxon>
    </lineage>
</organism>
<sequence>MWFIKEYFLGYLFIMIAAQGYSWYYLSGDIYPLWFFIIAAIVGLCLLVHKNSKKVPDNKKSKVILFDVIYIIIVSLLVSIPSPFLTWVIAAFLPLFIIQYAFKPLGSNDRG</sequence>
<evidence type="ECO:0000313" key="3">
    <source>
        <dbReference type="Proteomes" id="UP001145072"/>
    </source>
</evidence>
<dbReference type="Proteomes" id="UP001145072">
    <property type="component" value="Unassembled WGS sequence"/>
</dbReference>
<dbReference type="EMBL" id="JAMQJZ010000002">
    <property type="protein sequence ID" value="MDC3419675.1"/>
    <property type="molecule type" value="Genomic_DNA"/>
</dbReference>
<keyword evidence="1" id="KW-1133">Transmembrane helix</keyword>